<name>A0AAD7RFA1_9TELE</name>
<feature type="region of interest" description="Disordered" evidence="1">
    <location>
        <begin position="97"/>
        <end position="125"/>
    </location>
</feature>
<proteinExistence type="predicted"/>
<feature type="compositionally biased region" description="Polar residues" evidence="1">
    <location>
        <begin position="15"/>
        <end position="27"/>
    </location>
</feature>
<evidence type="ECO:0000313" key="3">
    <source>
        <dbReference type="Proteomes" id="UP001221898"/>
    </source>
</evidence>
<sequence length="181" mass="19614">MSETPLYPRLPPNSPSRVEMTNGSASALSPPFLHSHVLPAQSAGREDGRPLAPLRCLRLQTLTPPRHVTQGIRQTRARMSTAVSNRATTTTDTHMVEMKSDQDVNSPARREERAEETEERNKKTGGREWVCALGGAWLCTREPIAGAEVSRPRPHIPSGAVALTQVPVTVGEARGSAAPIK</sequence>
<feature type="region of interest" description="Disordered" evidence="1">
    <location>
        <begin position="1"/>
        <end position="29"/>
    </location>
</feature>
<organism evidence="2 3">
    <name type="scientific">Aldrovandia affinis</name>
    <dbReference type="NCBI Taxonomy" id="143900"/>
    <lineage>
        <taxon>Eukaryota</taxon>
        <taxon>Metazoa</taxon>
        <taxon>Chordata</taxon>
        <taxon>Craniata</taxon>
        <taxon>Vertebrata</taxon>
        <taxon>Euteleostomi</taxon>
        <taxon>Actinopterygii</taxon>
        <taxon>Neopterygii</taxon>
        <taxon>Teleostei</taxon>
        <taxon>Notacanthiformes</taxon>
        <taxon>Halosauridae</taxon>
        <taxon>Aldrovandia</taxon>
    </lineage>
</organism>
<evidence type="ECO:0000313" key="2">
    <source>
        <dbReference type="EMBL" id="KAJ8383243.1"/>
    </source>
</evidence>
<comment type="caution">
    <text evidence="2">The sequence shown here is derived from an EMBL/GenBank/DDBJ whole genome shotgun (WGS) entry which is preliminary data.</text>
</comment>
<keyword evidence="3" id="KW-1185">Reference proteome</keyword>
<evidence type="ECO:0000256" key="1">
    <source>
        <dbReference type="SAM" id="MobiDB-lite"/>
    </source>
</evidence>
<gene>
    <name evidence="2" type="ORF">AAFF_G00222560</name>
</gene>
<accession>A0AAD7RFA1</accession>
<dbReference type="Proteomes" id="UP001221898">
    <property type="component" value="Unassembled WGS sequence"/>
</dbReference>
<dbReference type="EMBL" id="JAINUG010000298">
    <property type="protein sequence ID" value="KAJ8383243.1"/>
    <property type="molecule type" value="Genomic_DNA"/>
</dbReference>
<reference evidence="2" key="1">
    <citation type="journal article" date="2023" name="Science">
        <title>Genome structures resolve the early diversification of teleost fishes.</title>
        <authorList>
            <person name="Parey E."/>
            <person name="Louis A."/>
            <person name="Montfort J."/>
            <person name="Bouchez O."/>
            <person name="Roques C."/>
            <person name="Iampietro C."/>
            <person name="Lluch J."/>
            <person name="Castinel A."/>
            <person name="Donnadieu C."/>
            <person name="Desvignes T."/>
            <person name="Floi Bucao C."/>
            <person name="Jouanno E."/>
            <person name="Wen M."/>
            <person name="Mejri S."/>
            <person name="Dirks R."/>
            <person name="Jansen H."/>
            <person name="Henkel C."/>
            <person name="Chen W.J."/>
            <person name="Zahm M."/>
            <person name="Cabau C."/>
            <person name="Klopp C."/>
            <person name="Thompson A.W."/>
            <person name="Robinson-Rechavi M."/>
            <person name="Braasch I."/>
            <person name="Lecointre G."/>
            <person name="Bobe J."/>
            <person name="Postlethwait J.H."/>
            <person name="Berthelot C."/>
            <person name="Roest Crollius H."/>
            <person name="Guiguen Y."/>
        </authorList>
    </citation>
    <scope>NUCLEOTIDE SEQUENCE</scope>
    <source>
        <strain evidence="2">NC1722</strain>
    </source>
</reference>
<dbReference type="AlphaFoldDB" id="A0AAD7RFA1"/>
<protein>
    <submittedName>
        <fullName evidence="2">Uncharacterized protein</fullName>
    </submittedName>
</protein>